<dbReference type="AlphaFoldDB" id="A0A167YYT8"/>
<comment type="caution">
    <text evidence="2">The sequence shown here is derived from an EMBL/GenBank/DDBJ whole genome shotgun (WGS) entry which is preliminary data.</text>
</comment>
<dbReference type="OrthoDB" id="9994905at2759"/>
<accession>A0A167YYT8</accession>
<reference evidence="2 3" key="1">
    <citation type="journal article" date="2016" name="Genome Biol. Evol.">
        <title>Divergent and convergent evolution of fungal pathogenicity.</title>
        <authorList>
            <person name="Shang Y."/>
            <person name="Xiao G."/>
            <person name="Zheng P."/>
            <person name="Cen K."/>
            <person name="Zhan S."/>
            <person name="Wang C."/>
        </authorList>
    </citation>
    <scope>NUCLEOTIDE SEQUENCE [LARGE SCALE GENOMIC DNA]</scope>
    <source>
        <strain evidence="2 3">RCEF 264</strain>
    </source>
</reference>
<evidence type="ECO:0000256" key="1">
    <source>
        <dbReference type="SAM" id="MobiDB-lite"/>
    </source>
</evidence>
<protein>
    <submittedName>
        <fullName evidence="2">Uncharacterized protein</fullName>
    </submittedName>
</protein>
<gene>
    <name evidence="2" type="ORF">SPI_01434</name>
</gene>
<dbReference type="Proteomes" id="UP000076874">
    <property type="component" value="Unassembled WGS sequence"/>
</dbReference>
<evidence type="ECO:0000313" key="3">
    <source>
        <dbReference type="Proteomes" id="UP000076874"/>
    </source>
</evidence>
<dbReference type="EMBL" id="AZHD01000002">
    <property type="protein sequence ID" value="OAA66858.1"/>
    <property type="molecule type" value="Genomic_DNA"/>
</dbReference>
<name>A0A167YYT8_9HYPO</name>
<organism evidence="2 3">
    <name type="scientific">Niveomyces insectorum RCEF 264</name>
    <dbReference type="NCBI Taxonomy" id="1081102"/>
    <lineage>
        <taxon>Eukaryota</taxon>
        <taxon>Fungi</taxon>
        <taxon>Dikarya</taxon>
        <taxon>Ascomycota</taxon>
        <taxon>Pezizomycotina</taxon>
        <taxon>Sordariomycetes</taxon>
        <taxon>Hypocreomycetidae</taxon>
        <taxon>Hypocreales</taxon>
        <taxon>Cordycipitaceae</taxon>
        <taxon>Niveomyces</taxon>
    </lineage>
</organism>
<evidence type="ECO:0000313" key="2">
    <source>
        <dbReference type="EMBL" id="OAA66858.1"/>
    </source>
</evidence>
<keyword evidence="3" id="KW-1185">Reference proteome</keyword>
<proteinExistence type="predicted"/>
<feature type="region of interest" description="Disordered" evidence="1">
    <location>
        <begin position="102"/>
        <end position="125"/>
    </location>
</feature>
<sequence length="187" mass="20095">MLVSSPRDTISGPNGSSVKAMAAMFDSVALNPQAETPPSVQSQTIRPCVLECQSWKERAEAAEKRVDELELIIAANGGIRREDDIFGGGANPQSIAVTLPNQSNKRQSWKQHTPHPSTTPAHISPGVKEQLARFDRQAGDMSPSANRAPLLGRRGVDSVDNITSENSSTTTVVAHGRLGTERMLPFV</sequence>